<name>A0ABS8N019_9FLAO</name>
<evidence type="ECO:0000256" key="1">
    <source>
        <dbReference type="SAM" id="Phobius"/>
    </source>
</evidence>
<dbReference type="PIRSF" id="PIRSF037442">
    <property type="entry name" value="UCP037442_abhydr"/>
    <property type="match status" value="1"/>
</dbReference>
<gene>
    <name evidence="3" type="ORF">LNQ49_22530</name>
</gene>
<dbReference type="SUPFAM" id="SSF53474">
    <property type="entry name" value="alpha/beta-Hydrolases"/>
    <property type="match status" value="1"/>
</dbReference>
<evidence type="ECO:0000313" key="4">
    <source>
        <dbReference type="Proteomes" id="UP001430919"/>
    </source>
</evidence>
<keyword evidence="1" id="KW-0812">Transmembrane</keyword>
<reference evidence="3" key="1">
    <citation type="submission" date="2021-11" db="EMBL/GenBank/DDBJ databases">
        <title>Description of novel Flavobacterium species.</title>
        <authorList>
            <person name="Saticioglu I.B."/>
            <person name="Ay H."/>
            <person name="Altun S."/>
            <person name="Duman M."/>
        </authorList>
    </citation>
    <scope>NUCLEOTIDE SEQUENCE</scope>
    <source>
        <strain evidence="3">F-65</strain>
    </source>
</reference>
<comment type="caution">
    <text evidence="3">The sequence shown here is derived from an EMBL/GenBank/DDBJ whole genome shotgun (WGS) entry which is preliminary data.</text>
</comment>
<evidence type="ECO:0000259" key="2">
    <source>
        <dbReference type="Pfam" id="PF12146"/>
    </source>
</evidence>
<dbReference type="RefSeq" id="WP_229991186.1">
    <property type="nucleotide sequence ID" value="NZ_JAJJMO010000001.1"/>
</dbReference>
<feature type="domain" description="Serine aminopeptidase S33" evidence="2">
    <location>
        <begin position="25"/>
        <end position="111"/>
    </location>
</feature>
<keyword evidence="3" id="KW-0378">Hydrolase</keyword>
<keyword evidence="1" id="KW-0472">Membrane</keyword>
<dbReference type="Gene3D" id="3.40.50.1820">
    <property type="entry name" value="alpha/beta hydrolase"/>
    <property type="match status" value="1"/>
</dbReference>
<feature type="transmembrane region" description="Helical" evidence="1">
    <location>
        <begin position="147"/>
        <end position="165"/>
    </location>
</feature>
<keyword evidence="4" id="KW-1185">Reference proteome</keyword>
<dbReference type="InterPro" id="IPR029058">
    <property type="entry name" value="AB_hydrolase_fold"/>
</dbReference>
<organism evidence="3 4">
    <name type="scientific">Flavobacterium pisciphilum</name>
    <dbReference type="NCBI Taxonomy" id="2893755"/>
    <lineage>
        <taxon>Bacteria</taxon>
        <taxon>Pseudomonadati</taxon>
        <taxon>Bacteroidota</taxon>
        <taxon>Flavobacteriia</taxon>
        <taxon>Flavobacteriales</taxon>
        <taxon>Flavobacteriaceae</taxon>
        <taxon>Flavobacterium</taxon>
    </lineage>
</organism>
<keyword evidence="1" id="KW-1133">Transmembrane helix</keyword>
<dbReference type="GO" id="GO:0016787">
    <property type="term" value="F:hydrolase activity"/>
    <property type="evidence" value="ECO:0007669"/>
    <property type="project" value="UniProtKB-KW"/>
</dbReference>
<dbReference type="InterPro" id="IPR017208">
    <property type="entry name" value="UCP037442_abhydr"/>
</dbReference>
<dbReference type="Pfam" id="PF12146">
    <property type="entry name" value="Hydrolase_4"/>
    <property type="match status" value="1"/>
</dbReference>
<proteinExistence type="predicted"/>
<dbReference type="EMBL" id="JAJJMO010000001">
    <property type="protein sequence ID" value="MCC9074374.1"/>
    <property type="molecule type" value="Genomic_DNA"/>
</dbReference>
<accession>A0ABS8N019</accession>
<dbReference type="InterPro" id="IPR022742">
    <property type="entry name" value="Hydrolase_4"/>
</dbReference>
<dbReference type="Proteomes" id="UP001430919">
    <property type="component" value="Unassembled WGS sequence"/>
</dbReference>
<protein>
    <submittedName>
        <fullName evidence="3">Alpha/beta hydrolase</fullName>
    </submittedName>
</protein>
<evidence type="ECO:0000313" key="3">
    <source>
        <dbReference type="EMBL" id="MCC9074374.1"/>
    </source>
</evidence>
<sequence>MKTENFETICKDGTQLNGTLFIPDSPKAVVQFNCGTGTSEKIYLSFLTYLAENGYLCCLWNYRGTKKTDNLKNSNIKFSDYGTKDIPAIKAFLDNRFPNLPFLFIGHSAGGQQIGFVNDLTNVIGNINIAVSSGYYPNMPFGYRMKAYFFFYIFSPISALLTGFVKAKPYGLMENLPKKVVSEWRDWLEKQDYFFDKNFYGKTVPTGNFKNFKFPIHVYYATDDTISNAKNINAFWRNVKSEKEISFTELTPGEFGLKKIDHFGYFRKTMKDKLWTDVVRRLDNLLLLQKENDKQF</sequence>